<evidence type="ECO:0000313" key="5">
    <source>
        <dbReference type="Proteomes" id="UP000650477"/>
    </source>
</evidence>
<proteinExistence type="predicted"/>
<keyword evidence="1" id="KW-0472">Membrane</keyword>
<organism evidence="3 5">
    <name type="scientific">Morganella morganii</name>
    <name type="common">Proteus morganii</name>
    <dbReference type="NCBI Taxonomy" id="582"/>
    <lineage>
        <taxon>Bacteria</taxon>
        <taxon>Pseudomonadati</taxon>
        <taxon>Pseudomonadota</taxon>
        <taxon>Gammaproteobacteria</taxon>
        <taxon>Enterobacterales</taxon>
        <taxon>Morganellaceae</taxon>
        <taxon>Morganella</taxon>
    </lineage>
</organism>
<gene>
    <name evidence="3" type="ORF">CYG68_07170</name>
    <name evidence="4" type="ORF">OSC06_14705</name>
    <name evidence="2" type="ORF">PN925_001123</name>
</gene>
<dbReference type="OrthoDB" id="6215223at2"/>
<feature type="transmembrane region" description="Helical" evidence="1">
    <location>
        <begin position="12"/>
        <end position="30"/>
    </location>
</feature>
<evidence type="ECO:0000313" key="2">
    <source>
        <dbReference type="EMBL" id="EMO9455779.1"/>
    </source>
</evidence>
<name>A0A0A5SFQ3_MORMO</name>
<comment type="caution">
    <text evidence="3">The sequence shown here is derived from an EMBL/GenBank/DDBJ whole genome shotgun (WGS) entry which is preliminary data.</text>
</comment>
<dbReference type="STRING" id="582.AL531_16385"/>
<dbReference type="EMBL" id="JAPKIY010000025">
    <property type="protein sequence ID" value="MDS0899221.1"/>
    <property type="molecule type" value="Genomic_DNA"/>
</dbReference>
<dbReference type="RefSeq" id="WP_004236587.1">
    <property type="nucleotide sequence ID" value="NZ_ABGYJJ040000001.1"/>
</dbReference>
<dbReference type="NCBIfam" id="NF008278">
    <property type="entry name" value="PRK11056.1"/>
    <property type="match status" value="1"/>
</dbReference>
<reference evidence="2" key="3">
    <citation type="submission" date="2024-02" db="EMBL/GenBank/DDBJ databases">
        <authorList>
            <consortium name="Clinical and Environmental Microbiology Branch: Whole genome sequencing antimicrobial resistance pathogens in the healthcare setting"/>
        </authorList>
    </citation>
    <scope>NUCLEOTIDE SEQUENCE</scope>
    <source>
        <strain evidence="2">2023KU-00017</strain>
    </source>
</reference>
<keyword evidence="1" id="KW-1133">Transmembrane helix</keyword>
<reference evidence="3" key="1">
    <citation type="submission" date="2017-12" db="EMBL/GenBank/DDBJ databases">
        <title>Genome sequencing and analysis.</title>
        <authorList>
            <person name="Huang Y.-T."/>
        </authorList>
    </citation>
    <scope>NUCLEOTIDE SEQUENCE</scope>
    <source>
        <strain evidence="3">VGH116</strain>
    </source>
</reference>
<dbReference type="AlphaFoldDB" id="A0A0A5SFQ3"/>
<keyword evidence="1" id="KW-0812">Transmembrane</keyword>
<feature type="transmembrane region" description="Helical" evidence="1">
    <location>
        <begin position="36"/>
        <end position="52"/>
    </location>
</feature>
<sequence>MTEQHRRDKGTLLLAFIVGLSVHGTFSALFNSAVHFSVFPVLALCLAVYCFHQRYLNQMLPEGMPKLVTGTFFLGLFSYNALMRAEYPEAGSNYFSAVFIVIIALWLYRAMKQRRATGQDEVTE</sequence>
<dbReference type="Proteomes" id="UP000650477">
    <property type="component" value="Unassembled WGS sequence"/>
</dbReference>
<dbReference type="InterPro" id="IPR009867">
    <property type="entry name" value="DUF1422"/>
</dbReference>
<dbReference type="GeneID" id="93362147"/>
<dbReference type="Proteomes" id="UP001182247">
    <property type="component" value="Unassembled WGS sequence"/>
</dbReference>
<evidence type="ECO:0000313" key="4">
    <source>
        <dbReference type="EMBL" id="MDS0899221.1"/>
    </source>
</evidence>
<feature type="transmembrane region" description="Helical" evidence="1">
    <location>
        <begin position="64"/>
        <end position="82"/>
    </location>
</feature>
<dbReference type="Pfam" id="PF07226">
    <property type="entry name" value="DUF1422"/>
    <property type="match status" value="1"/>
</dbReference>
<evidence type="ECO:0000313" key="3">
    <source>
        <dbReference type="EMBL" id="MBE8612199.1"/>
    </source>
</evidence>
<evidence type="ECO:0000256" key="1">
    <source>
        <dbReference type="SAM" id="Phobius"/>
    </source>
</evidence>
<feature type="transmembrane region" description="Helical" evidence="1">
    <location>
        <begin position="94"/>
        <end position="111"/>
    </location>
</feature>
<reference evidence="4" key="2">
    <citation type="submission" date="2023-02" db="EMBL/GenBank/DDBJ databases">
        <title>Detection, antimicrobial susceptibility and genomic characterization of NDM-producing species of Morganellaceae, Yersiniaceae, and Enterobacteriaceae other than Klebsiella.</title>
        <authorList>
            <person name="Camargo C.H."/>
            <person name="Sacchi C.T."/>
            <person name="Campos K.R."/>
        </authorList>
    </citation>
    <scope>NUCLEOTIDE SEQUENCE</scope>
    <source>
        <strain evidence="4">1189_21</strain>
    </source>
</reference>
<accession>A0A0A5SFQ3</accession>
<protein>
    <submittedName>
        <fullName evidence="3">DUF1422 domain-containing protein</fullName>
    </submittedName>
    <submittedName>
        <fullName evidence="2">YijD family membrane protein</fullName>
    </submittedName>
</protein>
<dbReference type="EMBL" id="PKLF01000005">
    <property type="protein sequence ID" value="MBE8612199.1"/>
    <property type="molecule type" value="Genomic_DNA"/>
</dbReference>
<dbReference type="EMBL" id="ABKJEP030000008">
    <property type="protein sequence ID" value="EMO9455779.1"/>
    <property type="molecule type" value="Genomic_DNA"/>
</dbReference>